<keyword evidence="2" id="KW-1185">Reference proteome</keyword>
<comment type="caution">
    <text evidence="1">The sequence shown here is derived from an EMBL/GenBank/DDBJ whole genome shotgun (WGS) entry which is preliminary data.</text>
</comment>
<evidence type="ECO:0000313" key="1">
    <source>
        <dbReference type="EMBL" id="KAI3700506.1"/>
    </source>
</evidence>
<protein>
    <submittedName>
        <fullName evidence="1">Uncharacterized protein</fullName>
    </submittedName>
</protein>
<dbReference type="EMBL" id="CM042016">
    <property type="protein sequence ID" value="KAI3700506.1"/>
    <property type="molecule type" value="Genomic_DNA"/>
</dbReference>
<proteinExistence type="predicted"/>
<organism evidence="1 2">
    <name type="scientific">Cichorium intybus</name>
    <name type="common">Chicory</name>
    <dbReference type="NCBI Taxonomy" id="13427"/>
    <lineage>
        <taxon>Eukaryota</taxon>
        <taxon>Viridiplantae</taxon>
        <taxon>Streptophyta</taxon>
        <taxon>Embryophyta</taxon>
        <taxon>Tracheophyta</taxon>
        <taxon>Spermatophyta</taxon>
        <taxon>Magnoliopsida</taxon>
        <taxon>eudicotyledons</taxon>
        <taxon>Gunneridae</taxon>
        <taxon>Pentapetalae</taxon>
        <taxon>asterids</taxon>
        <taxon>campanulids</taxon>
        <taxon>Asterales</taxon>
        <taxon>Asteraceae</taxon>
        <taxon>Cichorioideae</taxon>
        <taxon>Cichorieae</taxon>
        <taxon>Cichoriinae</taxon>
        <taxon>Cichorium</taxon>
    </lineage>
</organism>
<reference evidence="1 2" key="2">
    <citation type="journal article" date="2022" name="Mol. Ecol. Resour.">
        <title>The genomes of chicory, endive, great burdock and yacon provide insights into Asteraceae paleo-polyploidization history and plant inulin production.</title>
        <authorList>
            <person name="Fan W."/>
            <person name="Wang S."/>
            <person name="Wang H."/>
            <person name="Wang A."/>
            <person name="Jiang F."/>
            <person name="Liu H."/>
            <person name="Zhao H."/>
            <person name="Xu D."/>
            <person name="Zhang Y."/>
        </authorList>
    </citation>
    <scope>NUCLEOTIDE SEQUENCE [LARGE SCALE GENOMIC DNA]</scope>
    <source>
        <strain evidence="2">cv. Punajuju</strain>
        <tissue evidence="1">Leaves</tissue>
    </source>
</reference>
<evidence type="ECO:0000313" key="2">
    <source>
        <dbReference type="Proteomes" id="UP001055811"/>
    </source>
</evidence>
<gene>
    <name evidence="1" type="ORF">L2E82_45136</name>
</gene>
<dbReference type="Proteomes" id="UP001055811">
    <property type="component" value="Linkage Group LG08"/>
</dbReference>
<sequence>MNRHILPVQHRLIFENHIFGNKIKQSHCPNPSYPYFFLQQKYFSSKSVCFSSLLPADPMESQTLKGISALISSC</sequence>
<accession>A0ACB8ZS22</accession>
<name>A0ACB8ZS22_CICIN</name>
<reference evidence="2" key="1">
    <citation type="journal article" date="2022" name="Mol. Ecol. Resour.">
        <title>The genomes of chicory, endive, great burdock and yacon provide insights into Asteraceae palaeo-polyploidization history and plant inulin production.</title>
        <authorList>
            <person name="Fan W."/>
            <person name="Wang S."/>
            <person name="Wang H."/>
            <person name="Wang A."/>
            <person name="Jiang F."/>
            <person name="Liu H."/>
            <person name="Zhao H."/>
            <person name="Xu D."/>
            <person name="Zhang Y."/>
        </authorList>
    </citation>
    <scope>NUCLEOTIDE SEQUENCE [LARGE SCALE GENOMIC DNA]</scope>
    <source>
        <strain evidence="2">cv. Punajuju</strain>
    </source>
</reference>